<protein>
    <submittedName>
        <fullName evidence="2">Epoxide hydrolase</fullName>
    </submittedName>
</protein>
<name>A0ABP8ZJ14_9ACTN</name>
<dbReference type="SUPFAM" id="SSF54427">
    <property type="entry name" value="NTF2-like"/>
    <property type="match status" value="1"/>
</dbReference>
<dbReference type="EMBL" id="BAABIE010000019">
    <property type="protein sequence ID" value="GAA4757629.1"/>
    <property type="molecule type" value="Genomic_DNA"/>
</dbReference>
<dbReference type="InterPro" id="IPR032710">
    <property type="entry name" value="NTF2-like_dom_sf"/>
</dbReference>
<dbReference type="Gene3D" id="3.10.450.50">
    <property type="match status" value="1"/>
</dbReference>
<keyword evidence="3" id="KW-1185">Reference proteome</keyword>
<accession>A0ABP8ZJ14</accession>
<gene>
    <name evidence="2" type="primary">ephG</name>
    <name evidence="2" type="ORF">GCM10023217_32360</name>
</gene>
<sequence>MTSPKPELLAPERLVTDFFAALAQGRVEQALAVVDDDILYTNVGLPSVRGKQLFGTVMGALGGGGIVGFDLEMRAISADADGDGVVLTERIDELRVGPLRMTFWVCGRHEVRDGRLTVWRDYFDFVAVTRGFARGVLALAIPALRRPLRNPISASAGS</sequence>
<dbReference type="RefSeq" id="WP_345314289.1">
    <property type="nucleotide sequence ID" value="NZ_BAABIE010000019.1"/>
</dbReference>
<comment type="caution">
    <text evidence="2">The sequence shown here is derived from an EMBL/GenBank/DDBJ whole genome shotgun (WGS) entry which is preliminary data.</text>
</comment>
<proteinExistence type="predicted"/>
<keyword evidence="2" id="KW-0378">Hydrolase</keyword>
<organism evidence="2 3">
    <name type="scientific">Gordonia alkaliphila</name>
    <dbReference type="NCBI Taxonomy" id="1053547"/>
    <lineage>
        <taxon>Bacteria</taxon>
        <taxon>Bacillati</taxon>
        <taxon>Actinomycetota</taxon>
        <taxon>Actinomycetes</taxon>
        <taxon>Mycobacteriales</taxon>
        <taxon>Gordoniaceae</taxon>
        <taxon>Gordonia</taxon>
    </lineage>
</organism>
<feature type="domain" description="Limonene-1,2-epoxide hydrolase" evidence="1">
    <location>
        <begin position="11"/>
        <end position="134"/>
    </location>
</feature>
<evidence type="ECO:0000259" key="1">
    <source>
        <dbReference type="Pfam" id="PF07858"/>
    </source>
</evidence>
<dbReference type="InterPro" id="IPR013100">
    <property type="entry name" value="LEH"/>
</dbReference>
<reference evidence="3" key="1">
    <citation type="journal article" date="2019" name="Int. J. Syst. Evol. Microbiol.">
        <title>The Global Catalogue of Microorganisms (GCM) 10K type strain sequencing project: providing services to taxonomists for standard genome sequencing and annotation.</title>
        <authorList>
            <consortium name="The Broad Institute Genomics Platform"/>
            <consortium name="The Broad Institute Genome Sequencing Center for Infectious Disease"/>
            <person name="Wu L."/>
            <person name="Ma J."/>
        </authorList>
    </citation>
    <scope>NUCLEOTIDE SEQUENCE [LARGE SCALE GENOMIC DNA]</scope>
    <source>
        <strain evidence="3">JCM 18077</strain>
    </source>
</reference>
<dbReference type="Proteomes" id="UP001500822">
    <property type="component" value="Unassembled WGS sequence"/>
</dbReference>
<evidence type="ECO:0000313" key="2">
    <source>
        <dbReference type="EMBL" id="GAA4757629.1"/>
    </source>
</evidence>
<dbReference type="GO" id="GO:0016787">
    <property type="term" value="F:hydrolase activity"/>
    <property type="evidence" value="ECO:0007669"/>
    <property type="project" value="UniProtKB-KW"/>
</dbReference>
<evidence type="ECO:0000313" key="3">
    <source>
        <dbReference type="Proteomes" id="UP001500822"/>
    </source>
</evidence>
<dbReference type="Pfam" id="PF07858">
    <property type="entry name" value="LEH"/>
    <property type="match status" value="1"/>
</dbReference>